<gene>
    <name evidence="3" type="ORF">M9Y10_019182</name>
</gene>
<accession>A0ABR2HIR5</accession>
<organism evidence="3 4">
    <name type="scientific">Tritrichomonas musculus</name>
    <dbReference type="NCBI Taxonomy" id="1915356"/>
    <lineage>
        <taxon>Eukaryota</taxon>
        <taxon>Metamonada</taxon>
        <taxon>Parabasalia</taxon>
        <taxon>Tritrichomonadida</taxon>
        <taxon>Tritrichomonadidae</taxon>
        <taxon>Tritrichomonas</taxon>
    </lineage>
</organism>
<reference evidence="3 4" key="1">
    <citation type="submission" date="2024-04" db="EMBL/GenBank/DDBJ databases">
        <title>Tritrichomonas musculus Genome.</title>
        <authorList>
            <person name="Alves-Ferreira E."/>
            <person name="Grigg M."/>
            <person name="Lorenzi H."/>
            <person name="Galac M."/>
        </authorList>
    </citation>
    <scope>NUCLEOTIDE SEQUENCE [LARGE SCALE GENOMIC DNA]</scope>
    <source>
        <strain evidence="3 4">EAF2021</strain>
    </source>
</reference>
<evidence type="ECO:0000313" key="4">
    <source>
        <dbReference type="Proteomes" id="UP001470230"/>
    </source>
</evidence>
<proteinExistence type="predicted"/>
<feature type="transmembrane region" description="Helical" evidence="1">
    <location>
        <begin position="1016"/>
        <end position="1040"/>
    </location>
</feature>
<dbReference type="EMBL" id="JAPFFF010000027">
    <property type="protein sequence ID" value="KAK8848126.1"/>
    <property type="molecule type" value="Genomic_DNA"/>
</dbReference>
<protein>
    <submittedName>
        <fullName evidence="3">Uncharacterized protein</fullName>
    </submittedName>
</protein>
<feature type="signal peptide" evidence="2">
    <location>
        <begin position="1"/>
        <end position="15"/>
    </location>
</feature>
<name>A0ABR2HIR5_9EUKA</name>
<keyword evidence="4" id="KW-1185">Reference proteome</keyword>
<sequence length="1053" mass="120107">MILFLLIFAAKSAYYILIGYDVEIYKCDTRDDLIDRINSMDLSYQRLPSITIDEDLELDCNELPMFYYKVATLHRSNNFPTYSFQSNKTNGFATFTLDTSTSSEDNCPGFTFSNINVNFKGASLNTSKISINNNVSITSDPNFEFQTTISEIPLNYLPAFQNLSFCRLTILPEVKPFMEENFTYPDQLDVFLTLKYAEAYMFYIDIDQTTDVLFENNKMIIDIINKTSIIIHLPDIINYSNAFYFNIVGSELSFTISGDLNYTDMFPHYLYITQDAYISENINVTLNPGNYFSSEGTCFKTVMGENFSLSLVNSNLFWNNSNPISTLSLSFVKLYLNTELHVLSTFYYFNQDPIEGNLSIECDSVAIPYHLEPAEGCFLNISTSQITSYPADFRGDLYVTSLINRDVNVTNLHFIDNPLISLSNRYLINAVTIEGKARISPYVTGSVGTITPVICVEKIETVDIKDFTIESDYGDAFQAIVHDGCICVNKTKRSSQTLDARITSEDDNSWLNSYEAYIKTITFTISTEKCLIDLSILSERTQPVIIIIKTNVESSIDIIINQEAADKIERLQIGNSQTRMNITWSDSIILNCELIIYNCCDFIQLFSEIDVSNLKSVTLKDFSQLTKIEPFSDQIDIIILETTATIKNFTFTSSGWRYWTNNLPDDEEVEIKGFHHPNILLKITSSNAFALSFFSRLLNIGLETSDPFPISISLDTTITVNLIDNENWESVHFYPLILVSGTITLNMCYEILPVDFDDTKFKNNLNRFNTRVLVINRTSNRFQSIISVNSDFNIQNNFEIRSFDSNTNMYFEVNKEAVIYGAVTLKHSDRIIVVFRDRLIIDNTGISRMWRESNSIYMVNSSLLYSPSFLDDIKIMWNCSNETRLKPSIIDNAINTNLFSFEFANVSHMNISDDFERFFNQPFLIANALTDISCDELISKISFVDDKMSFDYSNKVVPFEVICSDMIYSVNPITFNQEGYVGSDYPSHIGLFLNRTMISEDSNVKKSRDKKELDPGVIACIIIASITAVIIIVCLSVYLFNRRKHSISNLVDS</sequence>
<evidence type="ECO:0000313" key="3">
    <source>
        <dbReference type="EMBL" id="KAK8848126.1"/>
    </source>
</evidence>
<keyword evidence="1" id="KW-1133">Transmembrane helix</keyword>
<keyword evidence="1" id="KW-0812">Transmembrane</keyword>
<feature type="chain" id="PRO_5045751863" evidence="2">
    <location>
        <begin position="16"/>
        <end position="1053"/>
    </location>
</feature>
<keyword evidence="1" id="KW-0472">Membrane</keyword>
<keyword evidence="2" id="KW-0732">Signal</keyword>
<evidence type="ECO:0000256" key="1">
    <source>
        <dbReference type="SAM" id="Phobius"/>
    </source>
</evidence>
<evidence type="ECO:0000256" key="2">
    <source>
        <dbReference type="SAM" id="SignalP"/>
    </source>
</evidence>
<comment type="caution">
    <text evidence="3">The sequence shown here is derived from an EMBL/GenBank/DDBJ whole genome shotgun (WGS) entry which is preliminary data.</text>
</comment>
<dbReference type="Proteomes" id="UP001470230">
    <property type="component" value="Unassembled WGS sequence"/>
</dbReference>